<dbReference type="AlphaFoldDB" id="A0A0A0LTH6"/>
<reference evidence="4 5" key="2">
    <citation type="journal article" date="2009" name="PLoS ONE">
        <title>An integrated genetic and cytogenetic map of the cucumber genome.</title>
        <authorList>
            <person name="Ren Y."/>
            <person name="Zhang Z."/>
            <person name="Liu J."/>
            <person name="Staub J.E."/>
            <person name="Han Y."/>
            <person name="Cheng Z."/>
            <person name="Li X."/>
            <person name="Lu J."/>
            <person name="Miao H."/>
            <person name="Kang H."/>
            <person name="Xie B."/>
            <person name="Gu X."/>
            <person name="Wang X."/>
            <person name="Du Y."/>
            <person name="Jin W."/>
            <person name="Huang S."/>
        </authorList>
    </citation>
    <scope>NUCLEOTIDE SEQUENCE [LARGE SCALE GENOMIC DNA]</scope>
    <source>
        <strain evidence="5">cv. 9930</strain>
    </source>
</reference>
<protein>
    <submittedName>
        <fullName evidence="4">Glycine-rich RNA-binding protein</fullName>
    </submittedName>
</protein>
<dbReference type="InterPro" id="IPR048289">
    <property type="entry name" value="RRM2_NsCP33-like"/>
</dbReference>
<organism evidence="4 5">
    <name type="scientific">Cucumis sativus</name>
    <name type="common">Cucumber</name>
    <dbReference type="NCBI Taxonomy" id="3659"/>
    <lineage>
        <taxon>Eukaryota</taxon>
        <taxon>Viridiplantae</taxon>
        <taxon>Streptophyta</taxon>
        <taxon>Embryophyta</taxon>
        <taxon>Tracheophyta</taxon>
        <taxon>Spermatophyta</taxon>
        <taxon>Magnoliopsida</taxon>
        <taxon>eudicotyledons</taxon>
        <taxon>Gunneridae</taxon>
        <taxon>Pentapetalae</taxon>
        <taxon>rosids</taxon>
        <taxon>fabids</taxon>
        <taxon>Cucurbitales</taxon>
        <taxon>Cucurbitaceae</taxon>
        <taxon>Benincaseae</taxon>
        <taxon>Cucumis</taxon>
    </lineage>
</organism>
<evidence type="ECO:0000313" key="4">
    <source>
        <dbReference type="EMBL" id="KGN64052.1"/>
    </source>
</evidence>
<keyword evidence="5" id="KW-1185">Reference proteome</keyword>
<dbReference type="Gene3D" id="3.30.70.330">
    <property type="match status" value="1"/>
</dbReference>
<sequence length="138" mass="14762">MAFLSRVGKIFSQSSASGIGSHLQPSKLSIFRTLRFVSGSKVFVGGLSYNSDDLTLRVAFSKYGEVVEARVVMDPDTGRCKGFGFVTFSAKEEASSAIKALDGKDLGGRRIRCNYAVEKVARGGGRYGSSRYGGGDKN</sequence>
<dbReference type="eggNOG" id="KOG0118">
    <property type="taxonomic scope" value="Eukaryota"/>
</dbReference>
<evidence type="ECO:0000256" key="2">
    <source>
        <dbReference type="PROSITE-ProRule" id="PRU00176"/>
    </source>
</evidence>
<dbReference type="Proteomes" id="UP000029981">
    <property type="component" value="Chromosome 1"/>
</dbReference>
<dbReference type="InterPro" id="IPR035979">
    <property type="entry name" value="RBD_domain_sf"/>
</dbReference>
<reference evidence="4 5" key="1">
    <citation type="journal article" date="2009" name="Nat. Genet.">
        <title>The genome of the cucumber, Cucumis sativus L.</title>
        <authorList>
            <person name="Huang S."/>
            <person name="Li R."/>
            <person name="Zhang Z."/>
            <person name="Li L."/>
            <person name="Gu X."/>
            <person name="Fan W."/>
            <person name="Lucas W.J."/>
            <person name="Wang X."/>
            <person name="Xie B."/>
            <person name="Ni P."/>
            <person name="Ren Y."/>
            <person name="Zhu H."/>
            <person name="Li J."/>
            <person name="Lin K."/>
            <person name="Jin W."/>
            <person name="Fei Z."/>
            <person name="Li G."/>
            <person name="Staub J."/>
            <person name="Kilian A."/>
            <person name="van der Vossen E.A."/>
            <person name="Wu Y."/>
            <person name="Guo J."/>
            <person name="He J."/>
            <person name="Jia Z."/>
            <person name="Ren Y."/>
            <person name="Tian G."/>
            <person name="Lu Y."/>
            <person name="Ruan J."/>
            <person name="Qian W."/>
            <person name="Wang M."/>
            <person name="Huang Q."/>
            <person name="Li B."/>
            <person name="Xuan Z."/>
            <person name="Cao J."/>
            <person name="Asan"/>
            <person name="Wu Z."/>
            <person name="Zhang J."/>
            <person name="Cai Q."/>
            <person name="Bai Y."/>
            <person name="Zhao B."/>
            <person name="Han Y."/>
            <person name="Li Y."/>
            <person name="Li X."/>
            <person name="Wang S."/>
            <person name="Shi Q."/>
            <person name="Liu S."/>
            <person name="Cho W.K."/>
            <person name="Kim J.Y."/>
            <person name="Xu Y."/>
            <person name="Heller-Uszynska K."/>
            <person name="Miao H."/>
            <person name="Cheng Z."/>
            <person name="Zhang S."/>
            <person name="Wu J."/>
            <person name="Yang Y."/>
            <person name="Kang H."/>
            <person name="Li M."/>
            <person name="Liang H."/>
            <person name="Ren X."/>
            <person name="Shi Z."/>
            <person name="Wen M."/>
            <person name="Jian M."/>
            <person name="Yang H."/>
            <person name="Zhang G."/>
            <person name="Yang Z."/>
            <person name="Chen R."/>
            <person name="Liu S."/>
            <person name="Li J."/>
            <person name="Ma L."/>
            <person name="Liu H."/>
            <person name="Zhou Y."/>
            <person name="Zhao J."/>
            <person name="Fang X."/>
            <person name="Li G."/>
            <person name="Fang L."/>
            <person name="Li Y."/>
            <person name="Liu D."/>
            <person name="Zheng H."/>
            <person name="Zhang Y."/>
            <person name="Qin N."/>
            <person name="Li Z."/>
            <person name="Yang G."/>
            <person name="Yang S."/>
            <person name="Bolund L."/>
            <person name="Kristiansen K."/>
            <person name="Zheng H."/>
            <person name="Li S."/>
            <person name="Zhang X."/>
            <person name="Yang H."/>
            <person name="Wang J."/>
            <person name="Sun R."/>
            <person name="Zhang B."/>
            <person name="Jiang S."/>
            <person name="Wang J."/>
            <person name="Du Y."/>
            <person name="Li S."/>
        </authorList>
    </citation>
    <scope>NUCLEOTIDE SEQUENCE [LARGE SCALE GENOMIC DNA]</scope>
    <source>
        <strain evidence="5">cv. 9930</strain>
    </source>
</reference>
<dbReference type="EMBL" id="CM002922">
    <property type="protein sequence ID" value="KGN64052.1"/>
    <property type="molecule type" value="Genomic_DNA"/>
</dbReference>
<dbReference type="GO" id="GO:0080156">
    <property type="term" value="P:mitochondrial mRNA modification"/>
    <property type="evidence" value="ECO:0000318"/>
    <property type="project" value="GO_Central"/>
</dbReference>
<reference evidence="4 5" key="4">
    <citation type="journal article" date="2011" name="BMC Genomics">
        <title>RNA-Seq improves annotation of protein-coding genes in the cucumber genome.</title>
        <authorList>
            <person name="Li Z."/>
            <person name="Zhang Z."/>
            <person name="Yan P."/>
            <person name="Huang S."/>
            <person name="Fei Z."/>
            <person name="Lin K."/>
        </authorList>
    </citation>
    <scope>NUCLEOTIDE SEQUENCE [LARGE SCALE GENOMIC DNA]</scope>
    <source>
        <strain evidence="5">cv. 9930</strain>
    </source>
</reference>
<dbReference type="CDD" id="cd21608">
    <property type="entry name" value="RRM2_NsCP33_like"/>
    <property type="match status" value="1"/>
</dbReference>
<dbReference type="OMA" id="RIRCNYA"/>
<dbReference type="STRING" id="3659.A0A0A0LTH6"/>
<proteinExistence type="predicted"/>
<dbReference type="InterPro" id="IPR052462">
    <property type="entry name" value="SLIRP/GR-RBP-like"/>
</dbReference>
<dbReference type="PROSITE" id="PS50102">
    <property type="entry name" value="RRM"/>
    <property type="match status" value="1"/>
</dbReference>
<name>A0A0A0LTH6_CUCSA</name>
<dbReference type="SUPFAM" id="SSF54928">
    <property type="entry name" value="RNA-binding domain, RBD"/>
    <property type="match status" value="1"/>
</dbReference>
<dbReference type="Gramene" id="KGN64052">
    <property type="protein sequence ID" value="KGN64052"/>
    <property type="gene ID" value="Csa_1G039180"/>
</dbReference>
<reference evidence="4 5" key="3">
    <citation type="journal article" date="2010" name="BMC Genomics">
        <title>Transcriptome sequencing and comparative analysis of cucumber flowers with different sex types.</title>
        <authorList>
            <person name="Guo S."/>
            <person name="Zheng Y."/>
            <person name="Joung J.G."/>
            <person name="Liu S."/>
            <person name="Zhang Z."/>
            <person name="Crasta O.R."/>
            <person name="Sobral B.W."/>
            <person name="Xu Y."/>
            <person name="Huang S."/>
            <person name="Fei Z."/>
        </authorList>
    </citation>
    <scope>NUCLEOTIDE SEQUENCE [LARGE SCALE GENOMIC DNA]</scope>
    <source>
        <strain evidence="5">cv. 9930</strain>
    </source>
</reference>
<dbReference type="InterPro" id="IPR012677">
    <property type="entry name" value="Nucleotide-bd_a/b_plait_sf"/>
</dbReference>
<gene>
    <name evidence="4" type="ORF">Csa_1G039180</name>
</gene>
<dbReference type="GO" id="GO:0005737">
    <property type="term" value="C:cytoplasm"/>
    <property type="evidence" value="ECO:0000318"/>
    <property type="project" value="GO_Central"/>
</dbReference>
<dbReference type="InterPro" id="IPR000504">
    <property type="entry name" value="RRM_dom"/>
</dbReference>
<feature type="domain" description="RRM" evidence="3">
    <location>
        <begin position="40"/>
        <end position="118"/>
    </location>
</feature>
<evidence type="ECO:0000313" key="5">
    <source>
        <dbReference type="Proteomes" id="UP000029981"/>
    </source>
</evidence>
<keyword evidence="1 2" id="KW-0694">RNA-binding</keyword>
<dbReference type="PANTHER" id="PTHR48027">
    <property type="entry name" value="HETEROGENEOUS NUCLEAR RIBONUCLEOPROTEIN 87F-RELATED"/>
    <property type="match status" value="1"/>
</dbReference>
<evidence type="ECO:0000259" key="3">
    <source>
        <dbReference type="PROSITE" id="PS50102"/>
    </source>
</evidence>
<dbReference type="GO" id="GO:0005739">
    <property type="term" value="C:mitochondrion"/>
    <property type="evidence" value="ECO:0000318"/>
    <property type="project" value="GO_Central"/>
</dbReference>
<accession>A0A0A0LTH6</accession>
<dbReference type="Pfam" id="PF00076">
    <property type="entry name" value="RRM_1"/>
    <property type="match status" value="1"/>
</dbReference>
<dbReference type="SMART" id="SM00360">
    <property type="entry name" value="RRM"/>
    <property type="match status" value="1"/>
</dbReference>
<evidence type="ECO:0000256" key="1">
    <source>
        <dbReference type="ARBA" id="ARBA00022884"/>
    </source>
</evidence>
<dbReference type="GO" id="GO:0003729">
    <property type="term" value="F:mRNA binding"/>
    <property type="evidence" value="ECO:0000318"/>
    <property type="project" value="GO_Central"/>
</dbReference>